<reference evidence="1" key="1">
    <citation type="journal article" date="2020" name="Nature">
        <title>Giant virus diversity and host interactions through global metagenomics.</title>
        <authorList>
            <person name="Schulz F."/>
            <person name="Roux S."/>
            <person name="Paez-Espino D."/>
            <person name="Jungbluth S."/>
            <person name="Walsh D.A."/>
            <person name="Denef V.J."/>
            <person name="McMahon K.D."/>
            <person name="Konstantinidis K.T."/>
            <person name="Eloe-Fadrosh E.A."/>
            <person name="Kyrpides N.C."/>
            <person name="Woyke T."/>
        </authorList>
    </citation>
    <scope>NUCLEOTIDE SEQUENCE</scope>
    <source>
        <strain evidence="1">GVMAG-M-3300020192-26</strain>
    </source>
</reference>
<name>A0A6C0CC01_9ZZZZ</name>
<evidence type="ECO:0000313" key="1">
    <source>
        <dbReference type="EMBL" id="QHT01199.1"/>
    </source>
</evidence>
<dbReference type="AlphaFoldDB" id="A0A6C0CC01"/>
<dbReference type="EMBL" id="MN739366">
    <property type="protein sequence ID" value="QHT01199.1"/>
    <property type="molecule type" value="Genomic_DNA"/>
</dbReference>
<proteinExistence type="predicted"/>
<accession>A0A6C0CC01</accession>
<protein>
    <submittedName>
        <fullName evidence="1">Uncharacterized protein</fullName>
    </submittedName>
</protein>
<sequence>MIQLAVFKHRYMGLVQILGGIVSGYNYTCLMLNQLKEFDLPHREDGEDYYDVLNSDHMHNHNLYLGYAMTARELDRFITSGIAELKNIAEQIREFEKPILESYTLSGNSQINYDVLQSELDEDVQQNLEEMSDVSDKIKLLQSILDK</sequence>
<organism evidence="1">
    <name type="scientific">viral metagenome</name>
    <dbReference type="NCBI Taxonomy" id="1070528"/>
    <lineage>
        <taxon>unclassified sequences</taxon>
        <taxon>metagenomes</taxon>
        <taxon>organismal metagenomes</taxon>
    </lineage>
</organism>